<proteinExistence type="inferred from homology"/>
<evidence type="ECO:0000256" key="5">
    <source>
        <dbReference type="ARBA" id="ARBA00022679"/>
    </source>
</evidence>
<keyword evidence="12" id="KW-1185">Reference proteome</keyword>
<dbReference type="FunFam" id="1.10.10.10:FF:000214">
    <property type="entry name" value="Methylated-DNA--protein-cysteine methyltransferase"/>
    <property type="match status" value="1"/>
</dbReference>
<evidence type="ECO:0000256" key="6">
    <source>
        <dbReference type="ARBA" id="ARBA00022763"/>
    </source>
</evidence>
<name>A0A7K0J925_9ACTN</name>
<dbReference type="InterPro" id="IPR036388">
    <property type="entry name" value="WH-like_DNA-bd_sf"/>
</dbReference>
<dbReference type="RefSeq" id="WP_154564586.1">
    <property type="nucleotide sequence ID" value="NZ_VUMG01000004.1"/>
</dbReference>
<dbReference type="HAMAP" id="MF_00772">
    <property type="entry name" value="OGT"/>
    <property type="match status" value="1"/>
</dbReference>
<dbReference type="InterPro" id="IPR014048">
    <property type="entry name" value="MethylDNA_cys_MeTrfase_DNA-bd"/>
</dbReference>
<sequence length="171" mass="18234">MTASIQRRFATTIGELEITATINGVSRLVFVTTDPSPSPAVPNVPHGNDVVSRAIAQIIEYAAGSRTSFDVPLDLSAATDFQRTVLAGLQTIPYGQTVSYHHLARLIGQPTASRAVGHACASNPLPILIPCHRVLRSDGQLGGYLGGTHLKRFLLDLEARHTSGPVSSQRD</sequence>
<comment type="miscellaneous">
    <text evidence="9">This enzyme catalyzes only one turnover and therefore is not strictly catalytic. According to one definition, an enzyme is a biocatalyst that acts repeatedly and over many reaction cycles.</text>
</comment>
<comment type="subcellular location">
    <subcellularLocation>
        <location evidence="9">Cytoplasm</location>
    </subcellularLocation>
</comment>
<evidence type="ECO:0000256" key="7">
    <source>
        <dbReference type="ARBA" id="ARBA00023204"/>
    </source>
</evidence>
<gene>
    <name evidence="11" type="ORF">FYJ43_10470</name>
</gene>
<dbReference type="PANTHER" id="PTHR10815:SF13">
    <property type="entry name" value="METHYLATED-DNA--PROTEIN-CYSTEINE METHYLTRANSFERASE"/>
    <property type="match status" value="1"/>
</dbReference>
<accession>A0A7K0J925</accession>
<evidence type="ECO:0000313" key="11">
    <source>
        <dbReference type="EMBL" id="MSS46430.1"/>
    </source>
</evidence>
<evidence type="ECO:0000256" key="9">
    <source>
        <dbReference type="HAMAP-Rule" id="MF_00772"/>
    </source>
</evidence>
<comment type="catalytic activity">
    <reaction evidence="8 9">
        <text>a 6-O-methyl-2'-deoxyguanosine in DNA + L-cysteinyl-[protein] = S-methyl-L-cysteinyl-[protein] + a 2'-deoxyguanosine in DNA</text>
        <dbReference type="Rhea" id="RHEA:24000"/>
        <dbReference type="Rhea" id="RHEA-COMP:10131"/>
        <dbReference type="Rhea" id="RHEA-COMP:10132"/>
        <dbReference type="Rhea" id="RHEA-COMP:11367"/>
        <dbReference type="Rhea" id="RHEA-COMP:11368"/>
        <dbReference type="ChEBI" id="CHEBI:29950"/>
        <dbReference type="ChEBI" id="CHEBI:82612"/>
        <dbReference type="ChEBI" id="CHEBI:85445"/>
        <dbReference type="ChEBI" id="CHEBI:85448"/>
        <dbReference type="EC" id="2.1.1.63"/>
    </reaction>
</comment>
<dbReference type="SUPFAM" id="SSF53155">
    <property type="entry name" value="Methylated DNA-protein cysteine methyltransferase domain"/>
    <property type="match status" value="1"/>
</dbReference>
<dbReference type="Pfam" id="PF01035">
    <property type="entry name" value="DNA_binding_1"/>
    <property type="match status" value="1"/>
</dbReference>
<keyword evidence="5 9" id="KW-0808">Transferase</keyword>
<dbReference type="SUPFAM" id="SSF46767">
    <property type="entry name" value="Methylated DNA-protein cysteine methyltransferase, C-terminal domain"/>
    <property type="match status" value="1"/>
</dbReference>
<comment type="caution">
    <text evidence="11">The sequence shown here is derived from an EMBL/GenBank/DDBJ whole genome shotgun (WGS) entry which is preliminary data.</text>
</comment>
<dbReference type="EMBL" id="VUMG01000004">
    <property type="protein sequence ID" value="MSS46430.1"/>
    <property type="molecule type" value="Genomic_DNA"/>
</dbReference>
<evidence type="ECO:0000256" key="8">
    <source>
        <dbReference type="ARBA" id="ARBA00049348"/>
    </source>
</evidence>
<dbReference type="AlphaFoldDB" id="A0A7K0J925"/>
<dbReference type="Gene3D" id="3.30.160.70">
    <property type="entry name" value="Methylated DNA-protein cysteine methyltransferase domain"/>
    <property type="match status" value="1"/>
</dbReference>
<feature type="domain" description="Methylated-DNA-[protein]-cysteine S-methyltransferase DNA binding" evidence="10">
    <location>
        <begin position="80"/>
        <end position="159"/>
    </location>
</feature>
<reference evidence="11 12" key="1">
    <citation type="submission" date="2019-08" db="EMBL/GenBank/DDBJ databases">
        <title>In-depth cultivation of the pig gut microbiome towards novel bacterial diversity and tailored functional studies.</title>
        <authorList>
            <person name="Wylensek D."/>
            <person name="Hitch T.C.A."/>
            <person name="Clavel T."/>
        </authorList>
    </citation>
    <scope>NUCLEOTIDE SEQUENCE [LARGE SCALE GENOMIC DNA]</scope>
    <source>
        <strain evidence="11 12">WCA-380-WT-3A</strain>
    </source>
</reference>
<dbReference type="GO" id="GO:0003908">
    <property type="term" value="F:methylated-DNA-[protein]-cysteine S-methyltransferase activity"/>
    <property type="evidence" value="ECO:0007669"/>
    <property type="project" value="UniProtKB-UniRule"/>
</dbReference>
<keyword evidence="3 9" id="KW-0963">Cytoplasm</keyword>
<keyword evidence="4 9" id="KW-0489">Methyltransferase</keyword>
<evidence type="ECO:0000256" key="3">
    <source>
        <dbReference type="ARBA" id="ARBA00022490"/>
    </source>
</evidence>
<dbReference type="PANTHER" id="PTHR10815">
    <property type="entry name" value="METHYLATED-DNA--PROTEIN-CYSTEINE METHYLTRANSFERASE"/>
    <property type="match status" value="1"/>
</dbReference>
<dbReference type="GO" id="GO:0005737">
    <property type="term" value="C:cytoplasm"/>
    <property type="evidence" value="ECO:0007669"/>
    <property type="project" value="UniProtKB-SubCell"/>
</dbReference>
<evidence type="ECO:0000256" key="4">
    <source>
        <dbReference type="ARBA" id="ARBA00022603"/>
    </source>
</evidence>
<evidence type="ECO:0000256" key="2">
    <source>
        <dbReference type="ARBA" id="ARBA00008711"/>
    </source>
</evidence>
<comment type="similarity">
    <text evidence="2 9">Belongs to the MGMT family.</text>
</comment>
<dbReference type="InterPro" id="IPR023546">
    <property type="entry name" value="MGMT"/>
</dbReference>
<dbReference type="GO" id="GO:0032259">
    <property type="term" value="P:methylation"/>
    <property type="evidence" value="ECO:0007669"/>
    <property type="project" value="UniProtKB-KW"/>
</dbReference>
<dbReference type="CDD" id="cd06445">
    <property type="entry name" value="ATase"/>
    <property type="match status" value="1"/>
</dbReference>
<feature type="active site" description="Nucleophile; methyl group acceptor" evidence="9">
    <location>
        <position position="131"/>
    </location>
</feature>
<protein>
    <recommendedName>
        <fullName evidence="9">Methylated-DNA--protein-cysteine methyltransferase</fullName>
        <ecNumber evidence="9">2.1.1.63</ecNumber>
    </recommendedName>
    <alternativeName>
        <fullName evidence="9">6-O-methylguanine-DNA methyltransferase</fullName>
        <shortName evidence="9">MGMT</shortName>
    </alternativeName>
    <alternativeName>
        <fullName evidence="9">O-6-methylguanine-DNA-alkyltransferase</fullName>
    </alternativeName>
</protein>
<organism evidence="11 12">
    <name type="scientific">Cutibacterium porci</name>
    <dbReference type="NCBI Taxonomy" id="2605781"/>
    <lineage>
        <taxon>Bacteria</taxon>
        <taxon>Bacillati</taxon>
        <taxon>Actinomycetota</taxon>
        <taxon>Actinomycetes</taxon>
        <taxon>Propionibacteriales</taxon>
        <taxon>Propionibacteriaceae</taxon>
        <taxon>Cutibacterium</taxon>
    </lineage>
</organism>
<dbReference type="InterPro" id="IPR001497">
    <property type="entry name" value="MethylDNA_cys_MeTrfase_AS"/>
</dbReference>
<dbReference type="Gene3D" id="1.10.10.10">
    <property type="entry name" value="Winged helix-like DNA-binding domain superfamily/Winged helix DNA-binding domain"/>
    <property type="match status" value="1"/>
</dbReference>
<dbReference type="Proteomes" id="UP000466104">
    <property type="component" value="Unassembled WGS sequence"/>
</dbReference>
<keyword evidence="6 9" id="KW-0227">DNA damage</keyword>
<dbReference type="InterPro" id="IPR036631">
    <property type="entry name" value="MGMT_N_sf"/>
</dbReference>
<evidence type="ECO:0000259" key="10">
    <source>
        <dbReference type="Pfam" id="PF01035"/>
    </source>
</evidence>
<dbReference type="EC" id="2.1.1.63" evidence="9"/>
<dbReference type="NCBIfam" id="TIGR00589">
    <property type="entry name" value="ogt"/>
    <property type="match status" value="1"/>
</dbReference>
<dbReference type="GO" id="GO:0006307">
    <property type="term" value="P:DNA alkylation repair"/>
    <property type="evidence" value="ECO:0007669"/>
    <property type="project" value="UniProtKB-UniRule"/>
</dbReference>
<comment type="catalytic activity">
    <reaction evidence="1 9">
        <text>a 4-O-methyl-thymidine in DNA + L-cysteinyl-[protein] = a thymidine in DNA + S-methyl-L-cysteinyl-[protein]</text>
        <dbReference type="Rhea" id="RHEA:53428"/>
        <dbReference type="Rhea" id="RHEA-COMP:10131"/>
        <dbReference type="Rhea" id="RHEA-COMP:10132"/>
        <dbReference type="Rhea" id="RHEA-COMP:13555"/>
        <dbReference type="Rhea" id="RHEA-COMP:13556"/>
        <dbReference type="ChEBI" id="CHEBI:29950"/>
        <dbReference type="ChEBI" id="CHEBI:82612"/>
        <dbReference type="ChEBI" id="CHEBI:137386"/>
        <dbReference type="ChEBI" id="CHEBI:137387"/>
        <dbReference type="EC" id="2.1.1.63"/>
    </reaction>
</comment>
<dbReference type="PROSITE" id="PS00374">
    <property type="entry name" value="MGMT"/>
    <property type="match status" value="1"/>
</dbReference>
<evidence type="ECO:0000256" key="1">
    <source>
        <dbReference type="ARBA" id="ARBA00001286"/>
    </source>
</evidence>
<keyword evidence="7 9" id="KW-0234">DNA repair</keyword>
<comment type="function">
    <text evidence="9">Involved in the cellular defense against the biological effects of O6-methylguanine (O6-MeG) and O4-methylthymine (O4-MeT) in DNA. Repairs the methylated nucleobase in DNA by stoichiometrically transferring the methyl group to a cysteine residue in the enzyme. This is a suicide reaction: the enzyme is irreversibly inactivated.</text>
</comment>
<evidence type="ECO:0000313" key="12">
    <source>
        <dbReference type="Proteomes" id="UP000466104"/>
    </source>
</evidence>
<dbReference type="InterPro" id="IPR036217">
    <property type="entry name" value="MethylDNA_cys_MeTrfase_DNAb"/>
</dbReference>